<keyword evidence="3" id="KW-1185">Reference proteome</keyword>
<dbReference type="EMBL" id="CP089983">
    <property type="protein sequence ID" value="WXB09032.1"/>
    <property type="molecule type" value="Genomic_DNA"/>
</dbReference>
<feature type="signal peptide" evidence="1">
    <location>
        <begin position="1"/>
        <end position="30"/>
    </location>
</feature>
<evidence type="ECO:0000313" key="3">
    <source>
        <dbReference type="Proteomes" id="UP001374803"/>
    </source>
</evidence>
<proteinExistence type="predicted"/>
<dbReference type="Proteomes" id="UP001374803">
    <property type="component" value="Chromosome"/>
</dbReference>
<evidence type="ECO:0000313" key="2">
    <source>
        <dbReference type="EMBL" id="WXB09032.1"/>
    </source>
</evidence>
<organism evidence="2 3">
    <name type="scientific">Pendulispora rubella</name>
    <dbReference type="NCBI Taxonomy" id="2741070"/>
    <lineage>
        <taxon>Bacteria</taxon>
        <taxon>Pseudomonadati</taxon>
        <taxon>Myxococcota</taxon>
        <taxon>Myxococcia</taxon>
        <taxon>Myxococcales</taxon>
        <taxon>Sorangiineae</taxon>
        <taxon>Pendulisporaceae</taxon>
        <taxon>Pendulispora</taxon>
    </lineage>
</organism>
<name>A0ABZ2LE39_9BACT</name>
<reference evidence="2" key="1">
    <citation type="submission" date="2021-12" db="EMBL/GenBank/DDBJ databases">
        <title>Discovery of the Pendulisporaceae a myxobacterial family with distinct sporulation behavior and unique specialized metabolism.</title>
        <authorList>
            <person name="Garcia R."/>
            <person name="Popoff A."/>
            <person name="Bader C.D."/>
            <person name="Loehr J."/>
            <person name="Walesch S."/>
            <person name="Walt C."/>
            <person name="Boldt J."/>
            <person name="Bunk B."/>
            <person name="Haeckl F.J.F.P.J."/>
            <person name="Gunesch A.P."/>
            <person name="Birkelbach J."/>
            <person name="Nuebel U."/>
            <person name="Pietschmann T."/>
            <person name="Bach T."/>
            <person name="Mueller R."/>
        </authorList>
    </citation>
    <scope>NUCLEOTIDE SEQUENCE</scope>
    <source>
        <strain evidence="2">MSr11367</strain>
    </source>
</reference>
<accession>A0ABZ2LE39</accession>
<feature type="chain" id="PRO_5047550571" evidence="1">
    <location>
        <begin position="31"/>
        <end position="265"/>
    </location>
</feature>
<dbReference type="RefSeq" id="WP_394838705.1">
    <property type="nucleotide sequence ID" value="NZ_CP089929.1"/>
</dbReference>
<sequence>MRLLVARRKRPFAGSVTGIAWFFAAPLLLACGGTQPQAEEQSLARRDAVRPEVADAGLDSGWAERAKAAQRELLEEAAKYGIIGEAEFVHSVSIELDDPASLGHLQAAWAAAIWLTERGSSVTLDAHASRWHESDAVARLEPNRAFDLDHEVNFVAEADATPGLGHVMHTRGLLKFARPDLVTAVALQAMTSTEPVIRRLAEWFVNGAMVAPGHRFDLDDHLAVSFEPYTPGRNAPDVHLNNDGIYMRLESTGTQSSSRKHRSAR</sequence>
<gene>
    <name evidence="2" type="ORF">LVJ94_17585</name>
</gene>
<dbReference type="PROSITE" id="PS51257">
    <property type="entry name" value="PROKAR_LIPOPROTEIN"/>
    <property type="match status" value="1"/>
</dbReference>
<evidence type="ECO:0000256" key="1">
    <source>
        <dbReference type="SAM" id="SignalP"/>
    </source>
</evidence>
<protein>
    <submittedName>
        <fullName evidence="2">Uncharacterized protein</fullName>
    </submittedName>
</protein>
<keyword evidence="1" id="KW-0732">Signal</keyword>